<evidence type="ECO:0000313" key="10">
    <source>
        <dbReference type="EMBL" id="MCA9379193.1"/>
    </source>
</evidence>
<keyword evidence="2 6" id="KW-0699">rRNA-binding</keyword>
<evidence type="ECO:0000256" key="8">
    <source>
        <dbReference type="RuleBase" id="RU003870"/>
    </source>
</evidence>
<dbReference type="FunFam" id="3.90.930.12:FF:000002">
    <property type="entry name" value="50S ribosomal protein L6"/>
    <property type="match status" value="1"/>
</dbReference>
<keyword evidence="5 6" id="KW-0687">Ribonucleoprotein</keyword>
<dbReference type="SUPFAM" id="SSF56053">
    <property type="entry name" value="Ribosomal protein L6"/>
    <property type="match status" value="2"/>
</dbReference>
<keyword evidence="4 6" id="KW-0689">Ribosomal protein</keyword>
<dbReference type="InterPro" id="IPR002358">
    <property type="entry name" value="Ribosomal_uL6_CS"/>
</dbReference>
<accession>A0A955I9I3</accession>
<comment type="function">
    <text evidence="6 8">This protein binds to the 23S rRNA, and is important in its secondary structure. It is located near the subunit interface in the base of the L7/L12 stalk, and near the tRNA binding site of the peptidyltransferase center.</text>
</comment>
<dbReference type="PANTHER" id="PTHR11655:SF14">
    <property type="entry name" value="LARGE RIBOSOMAL SUBUNIT PROTEIN UL6M"/>
    <property type="match status" value="1"/>
</dbReference>
<dbReference type="EMBL" id="JAGQLI010000109">
    <property type="protein sequence ID" value="MCA9379193.1"/>
    <property type="molecule type" value="Genomic_DNA"/>
</dbReference>
<comment type="caution">
    <text evidence="10">The sequence shown here is derived from an EMBL/GenBank/DDBJ whole genome shotgun (WGS) entry which is preliminary data.</text>
</comment>
<organism evidence="10 11">
    <name type="scientific">Candidatus Dojkabacteria bacterium</name>
    <dbReference type="NCBI Taxonomy" id="2099670"/>
    <lineage>
        <taxon>Bacteria</taxon>
        <taxon>Candidatus Dojkabacteria</taxon>
    </lineage>
</organism>
<evidence type="ECO:0000313" key="11">
    <source>
        <dbReference type="Proteomes" id="UP000760819"/>
    </source>
</evidence>
<dbReference type="PIRSF" id="PIRSF002162">
    <property type="entry name" value="Ribosomal_L6"/>
    <property type="match status" value="1"/>
</dbReference>
<evidence type="ECO:0000256" key="7">
    <source>
        <dbReference type="RuleBase" id="RU003869"/>
    </source>
</evidence>
<sequence length="184" mass="20146">MSRIGNAPITIPAGVEVVVNKGGKFGHQQVVVTGPKGSLSQDIRPTINAELKEGNVVFTRDNDQKQTKSYHGLYRSLVNNMVMGVTEGFKRELEIIGIGYRAEVQGDKVVFSLGYAHKIEYPIPAGIEITVNNQTEIIVSGVNAQLVGEVAAKIHSFREPEPYKGKGIRYKGEQVRRKSVKKAA</sequence>
<dbReference type="GO" id="GO:0022625">
    <property type="term" value="C:cytosolic large ribosomal subunit"/>
    <property type="evidence" value="ECO:0007669"/>
    <property type="project" value="UniProtKB-UniRule"/>
</dbReference>
<dbReference type="Pfam" id="PF00347">
    <property type="entry name" value="Ribosomal_L6"/>
    <property type="match status" value="2"/>
</dbReference>
<feature type="domain" description="Large ribosomal subunit protein uL6 alpha-beta" evidence="9">
    <location>
        <begin position="96"/>
        <end position="170"/>
    </location>
</feature>
<dbReference type="InterPro" id="IPR000702">
    <property type="entry name" value="Ribosomal_uL6-like"/>
</dbReference>
<dbReference type="Gene3D" id="3.90.930.12">
    <property type="entry name" value="Ribosomal protein L6, alpha-beta domain"/>
    <property type="match status" value="2"/>
</dbReference>
<keyword evidence="3 6" id="KW-0694">RNA-binding</keyword>
<dbReference type="PANTHER" id="PTHR11655">
    <property type="entry name" value="60S/50S RIBOSOMAL PROTEIN L6/L9"/>
    <property type="match status" value="1"/>
</dbReference>
<evidence type="ECO:0000259" key="9">
    <source>
        <dbReference type="Pfam" id="PF00347"/>
    </source>
</evidence>
<evidence type="ECO:0000256" key="3">
    <source>
        <dbReference type="ARBA" id="ARBA00022884"/>
    </source>
</evidence>
<comment type="subunit">
    <text evidence="6">Part of the 50S ribosomal subunit.</text>
</comment>
<dbReference type="GO" id="GO:0002181">
    <property type="term" value="P:cytoplasmic translation"/>
    <property type="evidence" value="ECO:0007669"/>
    <property type="project" value="TreeGrafter"/>
</dbReference>
<evidence type="ECO:0000256" key="6">
    <source>
        <dbReference type="HAMAP-Rule" id="MF_01365"/>
    </source>
</evidence>
<dbReference type="FunFam" id="3.90.930.12:FF:000001">
    <property type="entry name" value="50S ribosomal protein L6"/>
    <property type="match status" value="1"/>
</dbReference>
<evidence type="ECO:0000256" key="2">
    <source>
        <dbReference type="ARBA" id="ARBA00022730"/>
    </source>
</evidence>
<dbReference type="InterPro" id="IPR036789">
    <property type="entry name" value="Ribosomal_uL6-like_a/b-dom_sf"/>
</dbReference>
<gene>
    <name evidence="6 10" type="primary">rplF</name>
    <name evidence="10" type="ORF">KC640_02085</name>
</gene>
<evidence type="ECO:0000256" key="1">
    <source>
        <dbReference type="ARBA" id="ARBA00009356"/>
    </source>
</evidence>
<dbReference type="HAMAP" id="MF_01365_B">
    <property type="entry name" value="Ribosomal_uL6_B"/>
    <property type="match status" value="1"/>
</dbReference>
<dbReference type="NCBIfam" id="TIGR03654">
    <property type="entry name" value="L6_bact"/>
    <property type="match status" value="1"/>
</dbReference>
<name>A0A955I9I3_9BACT</name>
<evidence type="ECO:0000256" key="5">
    <source>
        <dbReference type="ARBA" id="ARBA00023274"/>
    </source>
</evidence>
<dbReference type="InterPro" id="IPR020040">
    <property type="entry name" value="Ribosomal_uL6_a/b-dom"/>
</dbReference>
<dbReference type="InterPro" id="IPR019906">
    <property type="entry name" value="Ribosomal_uL6_bac-type"/>
</dbReference>
<dbReference type="GO" id="GO:0019843">
    <property type="term" value="F:rRNA binding"/>
    <property type="evidence" value="ECO:0007669"/>
    <property type="project" value="UniProtKB-UniRule"/>
</dbReference>
<comment type="similarity">
    <text evidence="1 6 7">Belongs to the universal ribosomal protein uL6 family.</text>
</comment>
<dbReference type="AlphaFoldDB" id="A0A955I9I3"/>
<proteinExistence type="inferred from homology"/>
<dbReference type="GO" id="GO:0003735">
    <property type="term" value="F:structural constituent of ribosome"/>
    <property type="evidence" value="ECO:0007669"/>
    <property type="project" value="UniProtKB-UniRule"/>
</dbReference>
<dbReference type="PRINTS" id="PR00059">
    <property type="entry name" value="RIBOSOMALL6"/>
</dbReference>
<reference evidence="10" key="2">
    <citation type="journal article" date="2021" name="Microbiome">
        <title>Successional dynamics and alternative stable states in a saline activated sludge microbial community over 9 years.</title>
        <authorList>
            <person name="Wang Y."/>
            <person name="Ye J."/>
            <person name="Ju F."/>
            <person name="Liu L."/>
            <person name="Boyd J.A."/>
            <person name="Deng Y."/>
            <person name="Parks D.H."/>
            <person name="Jiang X."/>
            <person name="Yin X."/>
            <person name="Woodcroft B.J."/>
            <person name="Tyson G.W."/>
            <person name="Hugenholtz P."/>
            <person name="Polz M.F."/>
            <person name="Zhang T."/>
        </authorList>
    </citation>
    <scope>NUCLEOTIDE SEQUENCE</scope>
    <source>
        <strain evidence="10">HKST-UBA12</strain>
    </source>
</reference>
<reference evidence="10" key="1">
    <citation type="submission" date="2020-04" db="EMBL/GenBank/DDBJ databases">
        <authorList>
            <person name="Zhang T."/>
        </authorList>
    </citation>
    <scope>NUCLEOTIDE SEQUENCE</scope>
    <source>
        <strain evidence="10">HKST-UBA12</strain>
    </source>
</reference>
<dbReference type="Proteomes" id="UP000760819">
    <property type="component" value="Unassembled WGS sequence"/>
</dbReference>
<dbReference type="PROSITE" id="PS00525">
    <property type="entry name" value="RIBOSOMAL_L6_1"/>
    <property type="match status" value="1"/>
</dbReference>
<feature type="domain" description="Large ribosomal subunit protein uL6 alpha-beta" evidence="9">
    <location>
        <begin position="11"/>
        <end position="88"/>
    </location>
</feature>
<evidence type="ECO:0000256" key="4">
    <source>
        <dbReference type="ARBA" id="ARBA00022980"/>
    </source>
</evidence>
<protein>
    <recommendedName>
        <fullName evidence="6">Large ribosomal subunit protein uL6</fullName>
    </recommendedName>
</protein>